<proteinExistence type="predicted"/>
<dbReference type="EMBL" id="FWXD01000002">
    <property type="protein sequence ID" value="SMC18401.1"/>
    <property type="molecule type" value="Genomic_DNA"/>
</dbReference>
<organism evidence="1 2">
    <name type="scientific">Andreprevotia lacus DSM 23236</name>
    <dbReference type="NCBI Taxonomy" id="1121001"/>
    <lineage>
        <taxon>Bacteria</taxon>
        <taxon>Pseudomonadati</taxon>
        <taxon>Pseudomonadota</taxon>
        <taxon>Betaproteobacteria</taxon>
        <taxon>Neisseriales</taxon>
        <taxon>Chitinibacteraceae</taxon>
        <taxon>Andreprevotia</taxon>
    </lineage>
</organism>
<gene>
    <name evidence="1" type="ORF">SAMN02745857_00556</name>
</gene>
<accession>A0A1W1X4M0</accession>
<protein>
    <submittedName>
        <fullName evidence="1">Uncharacterized protein</fullName>
    </submittedName>
</protein>
<keyword evidence="2" id="KW-1185">Reference proteome</keyword>
<dbReference type="RefSeq" id="WP_139798616.1">
    <property type="nucleotide sequence ID" value="NZ_FWXD01000002.1"/>
</dbReference>
<evidence type="ECO:0000313" key="1">
    <source>
        <dbReference type="EMBL" id="SMC18401.1"/>
    </source>
</evidence>
<reference evidence="1 2" key="1">
    <citation type="submission" date="2017-04" db="EMBL/GenBank/DDBJ databases">
        <authorList>
            <person name="Afonso C.L."/>
            <person name="Miller P.J."/>
            <person name="Scott M.A."/>
            <person name="Spackman E."/>
            <person name="Goraichik I."/>
            <person name="Dimitrov K.M."/>
            <person name="Suarez D.L."/>
            <person name="Swayne D.E."/>
        </authorList>
    </citation>
    <scope>NUCLEOTIDE SEQUENCE [LARGE SCALE GENOMIC DNA]</scope>
    <source>
        <strain evidence="1 2">DSM 23236</strain>
    </source>
</reference>
<sequence length="110" mass="11846">MIRGFEQTALRHLLNGIVPPEMLQAVIEVPAYQVDPSNSGYFLTIKHPALPSEAFTLASPLVTGHAGELVVGFVVFLGNHELTLECHAWGADEPPAGLRDMDVTIRVADG</sequence>
<dbReference type="AlphaFoldDB" id="A0A1W1X4M0"/>
<dbReference type="OrthoDB" id="7873262at2"/>
<name>A0A1W1X4M0_9NEIS</name>
<evidence type="ECO:0000313" key="2">
    <source>
        <dbReference type="Proteomes" id="UP000192761"/>
    </source>
</evidence>
<dbReference type="Proteomes" id="UP000192761">
    <property type="component" value="Unassembled WGS sequence"/>
</dbReference>